<dbReference type="GO" id="GO:0005634">
    <property type="term" value="C:nucleus"/>
    <property type="evidence" value="ECO:0007669"/>
    <property type="project" value="UniProtKB-SubCell"/>
</dbReference>
<keyword evidence="8" id="KW-1185">Reference proteome</keyword>
<feature type="region of interest" description="Disordered" evidence="6">
    <location>
        <begin position="360"/>
        <end position="414"/>
    </location>
</feature>
<dbReference type="GO" id="GO:0034477">
    <property type="term" value="P:U6 snRNA 3'-end processing"/>
    <property type="evidence" value="ECO:0007669"/>
    <property type="project" value="UniProtKB-UniRule"/>
</dbReference>
<gene>
    <name evidence="5" type="primary">USB1</name>
    <name evidence="7" type="ORF">ARAM_004701</name>
</gene>
<feature type="compositionally biased region" description="Polar residues" evidence="6">
    <location>
        <begin position="435"/>
        <end position="445"/>
    </location>
</feature>
<comment type="subcellular location">
    <subcellularLocation>
        <location evidence="5">Nucleus</location>
    </subcellularLocation>
</comment>
<feature type="region of interest" description="Disordered" evidence="6">
    <location>
        <begin position="217"/>
        <end position="242"/>
    </location>
</feature>
<sequence length="457" mass="51059">MALVEYSDSESGAEEAARPRKINKLSQTFPSDNRQVSSLPPLPAEFHDLYASSTRVSVRDDPSLHGGRKRAIPHVAGNWPTHIYLEWYPSKEELGILSNVIHQTESTLKGKGTGVHSLLLSDLGAQLPLHISLSRPVVLRTEQRQQFMDTFEATLQDSDISVFDVQSNSLDCVSNFEKTRWFYVLRVKRPPQDSLNSLLRMSNRAVALFEQPPLYEPASSISKTPKSARSGENKSSPPNDYTDSFHISVGWSLTEPSAEEKASMENIDLSKVNELNIRFDCVKEDLQAFQAKHFPGSGSLQPVQRTREPDHDTITPGFDDEDDGLGYYPDGVKRTLTDEQIGIFRHSEIHALLREKQLREEELMEGSSSSAERTNPEESAVTEPEKASLDANIAVEDTQPVEDCEGGKSDPYVSVMKKRAVASSDMPLDYGEESASLQSACNQAPQFKRRRIISYED</sequence>
<protein>
    <recommendedName>
        <fullName evidence="5">U6 snRNA phosphodiesterase</fullName>
        <ecNumber evidence="5">3.1.4.-</ecNumber>
    </recommendedName>
</protein>
<dbReference type="HAMAP" id="MF_03040">
    <property type="entry name" value="USB1"/>
    <property type="match status" value="1"/>
</dbReference>
<dbReference type="Pfam" id="PF09749">
    <property type="entry name" value="HVSL"/>
    <property type="match status" value="1"/>
</dbReference>
<feature type="region of interest" description="Disordered" evidence="6">
    <location>
        <begin position="426"/>
        <end position="445"/>
    </location>
</feature>
<dbReference type="EC" id="3.1.4.-" evidence="5"/>
<keyword evidence="2 5" id="KW-0378">Hydrolase</keyword>
<reference evidence="7 8" key="1">
    <citation type="submission" date="2015-02" db="EMBL/GenBank/DDBJ databases">
        <title>Draft Genome Sequences of Two Closely-Related Aflatoxigenic Aspergillus Species Obtained from the Cote d'Ivoire.</title>
        <authorList>
            <person name="Moore G.G."/>
            <person name="Beltz S.B."/>
            <person name="Mack B.M."/>
        </authorList>
    </citation>
    <scope>NUCLEOTIDE SEQUENCE [LARGE SCALE GENOMIC DNA]</scope>
    <source>
        <strain evidence="7 8">SRRC1468</strain>
    </source>
</reference>
<evidence type="ECO:0000313" key="8">
    <source>
        <dbReference type="Proteomes" id="UP000034291"/>
    </source>
</evidence>
<feature type="compositionally biased region" description="Polar residues" evidence="6">
    <location>
        <begin position="233"/>
        <end position="242"/>
    </location>
</feature>
<organism evidence="7 8">
    <name type="scientific">Aspergillus rambellii</name>
    <dbReference type="NCBI Taxonomy" id="308745"/>
    <lineage>
        <taxon>Eukaryota</taxon>
        <taxon>Fungi</taxon>
        <taxon>Dikarya</taxon>
        <taxon>Ascomycota</taxon>
        <taxon>Pezizomycotina</taxon>
        <taxon>Eurotiomycetes</taxon>
        <taxon>Eurotiomycetidae</taxon>
        <taxon>Eurotiales</taxon>
        <taxon>Aspergillaceae</taxon>
        <taxon>Aspergillus</taxon>
        <taxon>Aspergillus subgen. Nidulantes</taxon>
    </lineage>
</organism>
<evidence type="ECO:0000256" key="1">
    <source>
        <dbReference type="ARBA" id="ARBA00022722"/>
    </source>
</evidence>
<dbReference type="Pfam" id="PF12720">
    <property type="entry name" value="DUF3807"/>
    <property type="match status" value="1"/>
</dbReference>
<dbReference type="Proteomes" id="UP000034291">
    <property type="component" value="Unassembled WGS sequence"/>
</dbReference>
<comment type="similarity">
    <text evidence="5">Belongs to the 2H phosphoesterase superfamily. USB1 family.</text>
</comment>
<dbReference type="Gene3D" id="3.90.1140.10">
    <property type="entry name" value="Cyclic phosphodiesterase"/>
    <property type="match status" value="1"/>
</dbReference>
<keyword evidence="3" id="KW-0456">Lyase</keyword>
<comment type="caution">
    <text evidence="7">The sequence shown here is derived from an EMBL/GenBank/DDBJ whole genome shotgun (WGS) entry which is preliminary data.</text>
</comment>
<accession>A0A0F8UNA3</accession>
<evidence type="ECO:0000256" key="3">
    <source>
        <dbReference type="ARBA" id="ARBA00023239"/>
    </source>
</evidence>
<name>A0A0F8UNA3_9EURO</name>
<dbReference type="GO" id="GO:0016829">
    <property type="term" value="F:lyase activity"/>
    <property type="evidence" value="ECO:0007669"/>
    <property type="project" value="UniProtKB-KW"/>
</dbReference>
<dbReference type="EMBL" id="JZBS01001861">
    <property type="protein sequence ID" value="KKK21099.1"/>
    <property type="molecule type" value="Genomic_DNA"/>
</dbReference>
<dbReference type="PANTHER" id="PTHR13522:SF3">
    <property type="entry name" value="U6 SNRNA PHOSPHODIESTERASE 1"/>
    <property type="match status" value="1"/>
</dbReference>
<dbReference type="OrthoDB" id="49151at2759"/>
<evidence type="ECO:0000313" key="7">
    <source>
        <dbReference type="EMBL" id="KKK21099.1"/>
    </source>
</evidence>
<feature type="region of interest" description="Disordered" evidence="6">
    <location>
        <begin position="293"/>
        <end position="324"/>
    </location>
</feature>
<evidence type="ECO:0000256" key="4">
    <source>
        <dbReference type="ARBA" id="ARBA00023242"/>
    </source>
</evidence>
<comment type="function">
    <text evidence="5">Phosphodiesterase responsible for the U6 snRNA 3' end processing. Acts as an exoribonuclease (RNase) responsible for trimming the poly(U) tract of the last nucleotides in the pre-U6 snRNA molecule, leading to the formation of mature U6 snRNA.</text>
</comment>
<feature type="compositionally biased region" description="Polar residues" evidence="6">
    <location>
        <begin position="24"/>
        <end position="37"/>
    </location>
</feature>
<dbReference type="PANTHER" id="PTHR13522">
    <property type="entry name" value="U6 SNRNA PHOSPHODIESTERASE 1"/>
    <property type="match status" value="1"/>
</dbReference>
<evidence type="ECO:0000256" key="6">
    <source>
        <dbReference type="SAM" id="MobiDB-lite"/>
    </source>
</evidence>
<keyword evidence="4 5" id="KW-0539">Nucleus</keyword>
<keyword evidence="1 5" id="KW-0540">Nuclease</keyword>
<dbReference type="STRING" id="308745.A0A0F8UNA3"/>
<feature type="region of interest" description="Disordered" evidence="6">
    <location>
        <begin position="1"/>
        <end position="37"/>
    </location>
</feature>
<feature type="active site" description="Proton donor/acceptor" evidence="5">
    <location>
        <position position="130"/>
    </location>
</feature>
<evidence type="ECO:0000256" key="5">
    <source>
        <dbReference type="HAMAP-Rule" id="MF_03040"/>
    </source>
</evidence>
<evidence type="ECO:0000256" key="2">
    <source>
        <dbReference type="ARBA" id="ARBA00022801"/>
    </source>
</evidence>
<dbReference type="GO" id="GO:1990838">
    <property type="term" value="F:poly(U)-specific exoribonuclease activity, producing 3' uridine cyclic phosphate ends"/>
    <property type="evidence" value="ECO:0007669"/>
    <property type="project" value="UniProtKB-UniRule"/>
</dbReference>
<proteinExistence type="inferred from homology"/>
<dbReference type="AlphaFoldDB" id="A0A0F8UNA3"/>
<dbReference type="InterPro" id="IPR027521">
    <property type="entry name" value="Usb1"/>
</dbReference>
<dbReference type="InterPro" id="IPR024526">
    <property type="entry name" value="DUF3807"/>
</dbReference>
<feature type="active site" description="Proton donor/acceptor" evidence="5">
    <location>
        <position position="246"/>
    </location>
</feature>